<evidence type="ECO:0000259" key="5">
    <source>
        <dbReference type="PROSITE" id="PS51721"/>
    </source>
</evidence>
<evidence type="ECO:0000256" key="3">
    <source>
        <dbReference type="ARBA" id="ARBA00023134"/>
    </source>
</evidence>
<feature type="domain" description="CP-type G" evidence="5">
    <location>
        <begin position="15"/>
        <end position="179"/>
    </location>
</feature>
<dbReference type="RefSeq" id="WP_125595725.1">
    <property type="nucleotide sequence ID" value="NZ_JBHSSM010000015.1"/>
</dbReference>
<comment type="subcellular location">
    <subcellularLocation>
        <location evidence="4">Cytoplasm</location>
    </subcellularLocation>
</comment>
<name>A0ABW1UPF5_9LACO</name>
<dbReference type="SUPFAM" id="SSF52540">
    <property type="entry name" value="P-loop containing nucleoside triphosphate hydrolases"/>
    <property type="match status" value="1"/>
</dbReference>
<dbReference type="InterPro" id="IPR030378">
    <property type="entry name" value="G_CP_dom"/>
</dbReference>
<dbReference type="InterPro" id="IPR016478">
    <property type="entry name" value="GTPase_MTG1"/>
</dbReference>
<comment type="similarity">
    <text evidence="4">Belongs to the TRAFAC class YlqF/YawG GTPase family. MTG1 subfamily.</text>
</comment>
<reference evidence="7" key="1">
    <citation type="journal article" date="2019" name="Int. J. Syst. Evol. Microbiol.">
        <title>The Global Catalogue of Microorganisms (GCM) 10K type strain sequencing project: providing services to taxonomists for standard genome sequencing and annotation.</title>
        <authorList>
            <consortium name="The Broad Institute Genomics Platform"/>
            <consortium name="The Broad Institute Genome Sequencing Center for Infectious Disease"/>
            <person name="Wu L."/>
            <person name="Ma J."/>
        </authorList>
    </citation>
    <scope>NUCLEOTIDE SEQUENCE [LARGE SCALE GENOMIC DNA]</scope>
    <source>
        <strain evidence="7">CCM 8897</strain>
    </source>
</reference>
<dbReference type="CDD" id="cd01856">
    <property type="entry name" value="YlqF"/>
    <property type="match status" value="1"/>
</dbReference>
<evidence type="ECO:0000256" key="2">
    <source>
        <dbReference type="ARBA" id="ARBA00022741"/>
    </source>
</evidence>
<proteinExistence type="inferred from homology"/>
<dbReference type="EMBL" id="JBHSSM010000015">
    <property type="protein sequence ID" value="MFC6314938.1"/>
    <property type="molecule type" value="Genomic_DNA"/>
</dbReference>
<accession>A0ABW1UPF5</accession>
<keyword evidence="3 4" id="KW-0342">GTP-binding</keyword>
<dbReference type="InterPro" id="IPR027417">
    <property type="entry name" value="P-loop_NTPase"/>
</dbReference>
<evidence type="ECO:0000256" key="1">
    <source>
        <dbReference type="ARBA" id="ARBA00014898"/>
    </source>
</evidence>
<evidence type="ECO:0000313" key="7">
    <source>
        <dbReference type="Proteomes" id="UP001596310"/>
    </source>
</evidence>
<evidence type="ECO:0000313" key="6">
    <source>
        <dbReference type="EMBL" id="MFC6314938.1"/>
    </source>
</evidence>
<comment type="function">
    <text evidence="4">Required for a late step of 50S ribosomal subunit assembly. Has GTPase activity.</text>
</comment>
<dbReference type="Gene3D" id="3.40.50.300">
    <property type="entry name" value="P-loop containing nucleotide triphosphate hydrolases"/>
    <property type="match status" value="1"/>
</dbReference>
<organism evidence="6 7">
    <name type="scientific">Lapidilactobacillus achengensis</name>
    <dbReference type="NCBI Taxonomy" id="2486000"/>
    <lineage>
        <taxon>Bacteria</taxon>
        <taxon>Bacillati</taxon>
        <taxon>Bacillota</taxon>
        <taxon>Bacilli</taxon>
        <taxon>Lactobacillales</taxon>
        <taxon>Lactobacillaceae</taxon>
        <taxon>Lapidilactobacillus</taxon>
    </lineage>
</organism>
<dbReference type="Gene3D" id="1.10.1580.10">
    <property type="match status" value="1"/>
</dbReference>
<keyword evidence="4" id="KW-0963">Cytoplasm</keyword>
<dbReference type="PANTHER" id="PTHR45782">
    <property type="entry name" value="MITOCHONDRIAL RIBOSOME-ASSOCIATED GTPASE 1"/>
    <property type="match status" value="1"/>
</dbReference>
<dbReference type="InterPro" id="IPR006073">
    <property type="entry name" value="GTP-bd"/>
</dbReference>
<dbReference type="Proteomes" id="UP001596310">
    <property type="component" value="Unassembled WGS sequence"/>
</dbReference>
<comment type="caution">
    <text evidence="6">The sequence shown here is derived from an EMBL/GenBank/DDBJ whole genome shotgun (WGS) entry which is preliminary data.</text>
</comment>
<gene>
    <name evidence="6" type="primary">ylqF</name>
    <name evidence="6" type="ORF">ACFQHW_05055</name>
</gene>
<dbReference type="InterPro" id="IPR023179">
    <property type="entry name" value="GTP-bd_ortho_bundle_sf"/>
</dbReference>
<sequence>MATIQWYPGHMAKAKREIQERLKQVDLVLEVVDARLPESSRNPMLRELIGDKAHLLLLNKADLADPQMTQAWQKYYQREQQPVLALDSQHGQPLRPVLHAAKQILAPKIAAQQQKGVLKTTIRAMCIGIPNSGKSTFLNRLAGKNIAPIGNRPGVTRKQNWLKTKDDFEVLDTPGVLWPKFEDPTVGQKLALTGAIKEGLYHEDDITLFALGFYQKQYPQILQQTYQLTAAQLDLPAVELLLLLTKQAGFRDDYDRMAAKFLLYFRKGKLGRITLDLPPVGWEATVADD</sequence>
<dbReference type="Pfam" id="PF01926">
    <property type="entry name" value="MMR_HSR1"/>
    <property type="match status" value="1"/>
</dbReference>
<dbReference type="PROSITE" id="PS51721">
    <property type="entry name" value="G_CP"/>
    <property type="match status" value="1"/>
</dbReference>
<keyword evidence="2 4" id="KW-0547">Nucleotide-binding</keyword>
<dbReference type="NCBIfam" id="TIGR03596">
    <property type="entry name" value="GTPase_YlqF"/>
    <property type="match status" value="1"/>
</dbReference>
<dbReference type="InterPro" id="IPR019991">
    <property type="entry name" value="GTP-bd_ribosome_bgen"/>
</dbReference>
<keyword evidence="7" id="KW-1185">Reference proteome</keyword>
<protein>
    <recommendedName>
        <fullName evidence="1 4">Ribosome biogenesis GTPase A</fullName>
    </recommendedName>
</protein>
<dbReference type="PIRSF" id="PIRSF006230">
    <property type="entry name" value="MG442"/>
    <property type="match status" value="1"/>
</dbReference>
<dbReference type="PANTHER" id="PTHR45782:SF4">
    <property type="entry name" value="MITOCHONDRIAL RIBOSOME-ASSOCIATED GTPASE 1"/>
    <property type="match status" value="1"/>
</dbReference>
<evidence type="ECO:0000256" key="4">
    <source>
        <dbReference type="PIRNR" id="PIRNR006230"/>
    </source>
</evidence>